<comment type="subcellular location">
    <subcellularLocation>
        <location evidence="1 15">Mitochondrion inner membrane</location>
    </subcellularLocation>
</comment>
<evidence type="ECO:0000256" key="13">
    <source>
        <dbReference type="ARBA" id="ARBA00064647"/>
    </source>
</evidence>
<evidence type="ECO:0000256" key="9">
    <source>
        <dbReference type="ARBA" id="ARBA00023128"/>
    </source>
</evidence>
<keyword evidence="6 15" id="KW-0999">Mitochondrion inner membrane</keyword>
<evidence type="ECO:0000256" key="15">
    <source>
        <dbReference type="RuleBase" id="RU367005"/>
    </source>
</evidence>
<dbReference type="Pfam" id="PF05680">
    <property type="entry name" value="ATP-synt_E"/>
    <property type="match status" value="1"/>
</dbReference>
<dbReference type="OrthoDB" id="9982108at2759"/>
<keyword evidence="16" id="KW-0175">Coiled coil</keyword>
<dbReference type="PANTHER" id="PTHR12427">
    <property type="entry name" value="ATP SYNTHASE E CHAIN, MITOCHONDRIAL"/>
    <property type="match status" value="1"/>
</dbReference>
<dbReference type="GO" id="GO:0015078">
    <property type="term" value="F:proton transmembrane transporter activity"/>
    <property type="evidence" value="ECO:0007669"/>
    <property type="project" value="InterPro"/>
</dbReference>
<proteinExistence type="inferred from homology"/>
<dbReference type="AlphaFoldDB" id="A0A0L8GJQ7"/>
<protein>
    <recommendedName>
        <fullName evidence="14 15">ATP synthase F(0) complex subunit e, mitochondrial</fullName>
    </recommendedName>
</protein>
<dbReference type="GO" id="GO:0015986">
    <property type="term" value="P:proton motive force-driven ATP synthesis"/>
    <property type="evidence" value="ECO:0007669"/>
    <property type="project" value="InterPro"/>
</dbReference>
<dbReference type="KEGG" id="obi:106876390"/>
<evidence type="ECO:0000256" key="12">
    <source>
        <dbReference type="ARBA" id="ARBA00057306"/>
    </source>
</evidence>
<organism evidence="17">
    <name type="scientific">Octopus bimaculoides</name>
    <name type="common">California two-spotted octopus</name>
    <dbReference type="NCBI Taxonomy" id="37653"/>
    <lineage>
        <taxon>Eukaryota</taxon>
        <taxon>Metazoa</taxon>
        <taxon>Spiralia</taxon>
        <taxon>Lophotrochozoa</taxon>
        <taxon>Mollusca</taxon>
        <taxon>Cephalopoda</taxon>
        <taxon>Coleoidea</taxon>
        <taxon>Octopodiformes</taxon>
        <taxon>Octopoda</taxon>
        <taxon>Incirrata</taxon>
        <taxon>Octopodidae</taxon>
        <taxon>Octopus</taxon>
    </lineage>
</organism>
<keyword evidence="3 15" id="KW-0813">Transport</keyword>
<accession>A0A0L8GJQ7</accession>
<dbReference type="PANTHER" id="PTHR12427:SF1">
    <property type="entry name" value="ATP SYNTHASE SUBUNIT E, MITOCHONDRIAL"/>
    <property type="match status" value="1"/>
</dbReference>
<evidence type="ECO:0000256" key="14">
    <source>
        <dbReference type="ARBA" id="ARBA00074682"/>
    </source>
</evidence>
<keyword evidence="9 15" id="KW-0496">Mitochondrion</keyword>
<evidence type="ECO:0000256" key="6">
    <source>
        <dbReference type="ARBA" id="ARBA00022792"/>
    </source>
</evidence>
<keyword evidence="5 15" id="KW-0375">Hydrogen ion transport</keyword>
<reference evidence="17" key="1">
    <citation type="submission" date="2015-07" db="EMBL/GenBank/DDBJ databases">
        <title>MeaNS - Measles Nucleotide Surveillance Program.</title>
        <authorList>
            <person name="Tran T."/>
            <person name="Druce J."/>
        </authorList>
    </citation>
    <scope>NUCLEOTIDE SEQUENCE</scope>
    <source>
        <strain evidence="17">UCB-OBI-ISO-001</strain>
        <tissue evidence="17">Gonad</tissue>
    </source>
</reference>
<comment type="subunit">
    <text evidence="13">Component of the ATP synthase complex composed at least of ATP5F1A/subunit alpha, ATP5F1B/subunit beta, ATP5MC1/subunit c (homooctomer), MT-ATP6/subunit a, MT-ATP8/subunit 8, ATP5ME/subunit e, ATP5MF/subunit f, ATP5MG/subunit g, ATP5MK/subunit k, ATP5MJ/subunit j, ATP5F1C/subunit gamma, ATP5F1D/subunit delta, ATP5F1E/subunit epsilon, ATP5PF/subunit F6, ATP5PB/subunit b, ATP5PD/subunit d, ATP5PO/subunit OSCP. ATP synthase complex consists of a soluble F(1) head domain (subunits alpha(3) and beta(3)) - the catalytic core - and a membrane F(0) domain - the membrane proton channel (subunits c, a, 8, e, f, g, k and j). These two domains are linked by a central stalk (subunits gamma, delta, and epsilon) rotating inside the F1 region and a stationary peripheral stalk (subunits F6, b, d, and OSCP).</text>
</comment>
<evidence type="ECO:0000256" key="7">
    <source>
        <dbReference type="ARBA" id="ARBA00022990"/>
    </source>
</evidence>
<evidence type="ECO:0000313" key="17">
    <source>
        <dbReference type="EMBL" id="KOF77237.1"/>
    </source>
</evidence>
<comment type="function">
    <text evidence="12 15">Subunit e, of the mitochondrial membrane ATP synthase complex (F(1)F(0) ATP synthase or Complex V) that produces ATP from ADP in the presence of a proton gradient across the membrane which is generated by electron transport complexes of the respiratory chain. ATP synthase complex consist of a soluble F(1) head domain - the catalytic core - and a membrane F(1) domain - the membrane proton channel. These two domains are linked by a central stalk rotating inside the F(1) region and a stationary peripheral stalk. During catalysis, ATP synthesis in the catalytic domain of F(1) is coupled via a rotary mechanism of the central stalk subunits to proton translocation. In vivo, can only synthesize ATP although its ATP hydrolase activity can be activated artificially in vitro. Part of the complex F(0) domain.</text>
</comment>
<dbReference type="GO" id="GO:0045259">
    <property type="term" value="C:proton-transporting ATP synthase complex"/>
    <property type="evidence" value="ECO:0007669"/>
    <property type="project" value="UniProtKB-UniRule"/>
</dbReference>
<evidence type="ECO:0000256" key="2">
    <source>
        <dbReference type="ARBA" id="ARBA00007333"/>
    </source>
</evidence>
<dbReference type="EMBL" id="KQ421523">
    <property type="protein sequence ID" value="KOF77237.1"/>
    <property type="molecule type" value="Genomic_DNA"/>
</dbReference>
<evidence type="ECO:0000256" key="8">
    <source>
        <dbReference type="ARBA" id="ARBA00023065"/>
    </source>
</evidence>
<evidence type="ECO:0000256" key="5">
    <source>
        <dbReference type="ARBA" id="ARBA00022781"/>
    </source>
</evidence>
<dbReference type="EMBL" id="KQ421523">
    <property type="protein sequence ID" value="KOF77236.1"/>
    <property type="molecule type" value="Genomic_DNA"/>
</dbReference>
<feature type="coiled-coil region" evidence="16">
    <location>
        <begin position="36"/>
        <end position="63"/>
    </location>
</feature>
<keyword evidence="10" id="KW-0472">Membrane</keyword>
<comment type="subunit">
    <text evidence="15">F-type ATPases have 2 components, CF(1) - the catalytic core - and CF(0) - the membrane proton channel. CF(1) and CF(0) have multiple subunits.</text>
</comment>
<keyword evidence="7" id="KW-0007">Acetylation</keyword>
<evidence type="ECO:0000256" key="11">
    <source>
        <dbReference type="ARBA" id="ARBA00023310"/>
    </source>
</evidence>
<keyword evidence="11 15" id="KW-0066">ATP synthesis</keyword>
<dbReference type="STRING" id="37653.A0A0L8GJQ7"/>
<dbReference type="GO" id="GO:0005743">
    <property type="term" value="C:mitochondrial inner membrane"/>
    <property type="evidence" value="ECO:0007669"/>
    <property type="project" value="UniProtKB-SubCell"/>
</dbReference>
<keyword evidence="8 15" id="KW-0406">Ion transport</keyword>
<sequence length="81" mass="8962">MASAVAPVAVSPLIKFCRYTALFSGILYGHFRYKSLSKKEVVIQEEENKIRAIRDARIKQETDAAVAAEMAVLGKEFGVTK</sequence>
<evidence type="ECO:0000256" key="10">
    <source>
        <dbReference type="ARBA" id="ARBA00023136"/>
    </source>
</evidence>
<dbReference type="OMA" id="MHAIDIL"/>
<evidence type="ECO:0000256" key="16">
    <source>
        <dbReference type="SAM" id="Coils"/>
    </source>
</evidence>
<dbReference type="InterPro" id="IPR008386">
    <property type="entry name" value="ATP_synth_F0_esu_mt"/>
</dbReference>
<name>A0A0L8GJQ7_OCTBM</name>
<evidence type="ECO:0000256" key="3">
    <source>
        <dbReference type="ARBA" id="ARBA00022448"/>
    </source>
</evidence>
<comment type="similarity">
    <text evidence="2 15">Belongs to the ATPase e subunit family.</text>
</comment>
<evidence type="ECO:0000256" key="1">
    <source>
        <dbReference type="ARBA" id="ARBA00004273"/>
    </source>
</evidence>
<gene>
    <name evidence="17" type="ORF">OCBIM_22032335mg</name>
</gene>
<evidence type="ECO:0000256" key="4">
    <source>
        <dbReference type="ARBA" id="ARBA00022547"/>
    </source>
</evidence>
<keyword evidence="4 15" id="KW-0138">CF(0)</keyword>